<accession>A0A328DPJ7</accession>
<proteinExistence type="predicted"/>
<dbReference type="AlphaFoldDB" id="A0A328DPJ7"/>
<dbReference type="InterPro" id="IPR050796">
    <property type="entry name" value="SCF_F-box_component"/>
</dbReference>
<feature type="domain" description="F-box" evidence="1">
    <location>
        <begin position="9"/>
        <end position="35"/>
    </location>
</feature>
<name>A0A328DPJ7_9ASTE</name>
<reference evidence="3 4" key="1">
    <citation type="submission" date="2018-06" db="EMBL/GenBank/DDBJ databases">
        <title>The Genome of Cuscuta australis (Dodder) Provides Insight into the Evolution of Plant Parasitism.</title>
        <authorList>
            <person name="Liu H."/>
        </authorList>
    </citation>
    <scope>NUCLEOTIDE SEQUENCE [LARGE SCALE GENOMIC DNA]</scope>
    <source>
        <strain evidence="4">cv. Yunnan</strain>
        <tissue evidence="3">Vines</tissue>
    </source>
</reference>
<feature type="domain" description="F-box associated beta-propeller type 1" evidence="2">
    <location>
        <begin position="48"/>
        <end position="152"/>
    </location>
</feature>
<evidence type="ECO:0000313" key="4">
    <source>
        <dbReference type="Proteomes" id="UP000249390"/>
    </source>
</evidence>
<sequence length="154" mass="17879">MSNLPSDLRLPADSLFRSRSVCKDWKRAIDDPSFIRDHMKNQIGQYHQGQREYKTSIYSSKTGSWKRANKDNRPHPFWDGDGVCVNGNMYCGSLDKELLPFNLNKEEYSVLPLPPKLLLHKGFVYLDVIGGWLTMSCNVYSDDKDMLEVWVMRD</sequence>
<protein>
    <recommendedName>
        <fullName evidence="5">F-box domain-containing protein</fullName>
    </recommendedName>
</protein>
<evidence type="ECO:0000313" key="3">
    <source>
        <dbReference type="EMBL" id="RAL47582.1"/>
    </source>
</evidence>
<dbReference type="Proteomes" id="UP000249390">
    <property type="component" value="Unassembled WGS sequence"/>
</dbReference>
<evidence type="ECO:0000259" key="1">
    <source>
        <dbReference type="Pfam" id="PF00646"/>
    </source>
</evidence>
<dbReference type="InterPro" id="IPR017451">
    <property type="entry name" value="F-box-assoc_interact_dom"/>
</dbReference>
<evidence type="ECO:0008006" key="5">
    <source>
        <dbReference type="Google" id="ProtNLM"/>
    </source>
</evidence>
<dbReference type="InterPro" id="IPR036047">
    <property type="entry name" value="F-box-like_dom_sf"/>
</dbReference>
<dbReference type="NCBIfam" id="TIGR01640">
    <property type="entry name" value="F_box_assoc_1"/>
    <property type="match status" value="1"/>
</dbReference>
<keyword evidence="4" id="KW-1185">Reference proteome</keyword>
<dbReference type="EMBL" id="NQVE01000114">
    <property type="protein sequence ID" value="RAL47582.1"/>
    <property type="molecule type" value="Genomic_DNA"/>
</dbReference>
<dbReference type="SUPFAM" id="SSF81383">
    <property type="entry name" value="F-box domain"/>
    <property type="match status" value="1"/>
</dbReference>
<evidence type="ECO:0000259" key="2">
    <source>
        <dbReference type="Pfam" id="PF07734"/>
    </source>
</evidence>
<gene>
    <name evidence="3" type="ORF">DM860_011320</name>
</gene>
<dbReference type="Pfam" id="PF07734">
    <property type="entry name" value="FBA_1"/>
    <property type="match status" value="1"/>
</dbReference>
<dbReference type="PANTHER" id="PTHR31672">
    <property type="entry name" value="BNACNNG10540D PROTEIN"/>
    <property type="match status" value="1"/>
</dbReference>
<dbReference type="InterPro" id="IPR006527">
    <property type="entry name" value="F-box-assoc_dom_typ1"/>
</dbReference>
<dbReference type="Pfam" id="PF00646">
    <property type="entry name" value="F-box"/>
    <property type="match status" value="1"/>
</dbReference>
<comment type="caution">
    <text evidence="3">The sequence shown here is derived from an EMBL/GenBank/DDBJ whole genome shotgun (WGS) entry which is preliminary data.</text>
</comment>
<organism evidence="3 4">
    <name type="scientific">Cuscuta australis</name>
    <dbReference type="NCBI Taxonomy" id="267555"/>
    <lineage>
        <taxon>Eukaryota</taxon>
        <taxon>Viridiplantae</taxon>
        <taxon>Streptophyta</taxon>
        <taxon>Embryophyta</taxon>
        <taxon>Tracheophyta</taxon>
        <taxon>Spermatophyta</taxon>
        <taxon>Magnoliopsida</taxon>
        <taxon>eudicotyledons</taxon>
        <taxon>Gunneridae</taxon>
        <taxon>Pentapetalae</taxon>
        <taxon>asterids</taxon>
        <taxon>lamiids</taxon>
        <taxon>Solanales</taxon>
        <taxon>Convolvulaceae</taxon>
        <taxon>Cuscuteae</taxon>
        <taxon>Cuscuta</taxon>
        <taxon>Cuscuta subgen. Grammica</taxon>
        <taxon>Cuscuta sect. Cleistogrammica</taxon>
    </lineage>
</organism>
<dbReference type="InterPro" id="IPR001810">
    <property type="entry name" value="F-box_dom"/>
</dbReference>